<keyword evidence="4" id="KW-0813">Transport</keyword>
<feature type="transmembrane region" description="Helical" evidence="6">
    <location>
        <begin position="509"/>
        <end position="527"/>
    </location>
</feature>
<feature type="transmembrane region" description="Helical" evidence="6">
    <location>
        <begin position="271"/>
        <end position="291"/>
    </location>
</feature>
<protein>
    <recommendedName>
        <fullName evidence="3">Probable multidrug resistance protein NorM</fullName>
    </recommendedName>
    <alternativeName>
        <fullName evidence="5">Multidrug-efflux transporter</fullName>
    </alternativeName>
</protein>
<feature type="transmembrane region" description="Helical" evidence="6">
    <location>
        <begin position="539"/>
        <end position="562"/>
    </location>
</feature>
<sequence length="605" mass="68891">MDIKEKNDVEKDAVLETKHIIKNNKIKRRFFATGKWYKIAITLILWSVLQEILMASTDLIDNVFVNHIISSQVKGFDDLTNYIKGTGWAEHMTEDKLNSVGLGSLTGYALDNINYTPGQIGVNGVSASNQLYIIMFAMVSGFCYGSGIFSAQYFGAGEYQKLKHITCLKMYLTLIITMIFALIGIQQITKYFIGFTTHPDYEKAKVPLDTYLTENSSAQEIKQVFEYIQNKVSILSTEQGEKYYRIVSLSYPILTINQVATTALRETRRPFYSFFMSSISLIANALCNVFFTAPTFIPNYHGFGVVGAAIGTVSSRVLQLGFIVGLLAIKKFEFIPRIRHFIIPKYILRISLIKSLPILLNETLFAFGQVMQVKLRAQYSADSLSANAMYETMLMAFFSPMYHGLNAGISTLVGNELGAKHFDEAKYNAKHLMRFSFMIACVFLILFSGLSWVIPKLIFPNTTHEGIKIGEWMVFIYSATYPVILMNSCVYSILRAGGNVVQAFLMDSAFNWVFQIPVLFVLIYYNTFNNPQGFINLDIIYIHLIVCMFEILKLIPSMIFYFRGKWLTSIIDETKFEHKDKPKDKMDKSKNIIVEDKTEEMKLEN</sequence>
<comment type="similarity">
    <text evidence="2">Belongs to the multi antimicrobial extrusion (MATE) (TC 2.A.66.1) family.</text>
</comment>
<feature type="transmembrane region" description="Helical" evidence="6">
    <location>
        <begin position="474"/>
        <end position="497"/>
    </location>
</feature>
<dbReference type="Pfam" id="PF01554">
    <property type="entry name" value="MatE"/>
    <property type="match status" value="2"/>
</dbReference>
<comment type="function">
    <text evidence="1">Multidrug efflux pump.</text>
</comment>
<evidence type="ECO:0000313" key="8">
    <source>
        <dbReference type="Proteomes" id="UP000424468"/>
    </source>
</evidence>
<evidence type="ECO:0000256" key="3">
    <source>
        <dbReference type="ARBA" id="ARBA00020268"/>
    </source>
</evidence>
<dbReference type="PANTHER" id="PTHR43298">
    <property type="entry name" value="MULTIDRUG RESISTANCE PROTEIN NORM-RELATED"/>
    <property type="match status" value="1"/>
</dbReference>
<feature type="transmembrane region" description="Helical" evidence="6">
    <location>
        <begin position="393"/>
        <end position="414"/>
    </location>
</feature>
<reference evidence="7 8" key="1">
    <citation type="submission" date="2019-11" db="EMBL/GenBank/DDBJ databases">
        <title>Complete genome sequence of Spiroplasma tabanidicola TAUS-1 (DSM 22603).</title>
        <authorList>
            <person name="Huang C.-T."/>
            <person name="Lin Y.-C."/>
            <person name="Kuo C.-H."/>
        </authorList>
    </citation>
    <scope>NUCLEOTIDE SEQUENCE [LARGE SCALE GENOMIC DNA]</scope>
    <source>
        <strain evidence="7 8">TAUS-1</strain>
    </source>
</reference>
<keyword evidence="6" id="KW-1133">Transmembrane helix</keyword>
<dbReference type="GO" id="GO:0042910">
    <property type="term" value="F:xenobiotic transmembrane transporter activity"/>
    <property type="evidence" value="ECO:0007669"/>
    <property type="project" value="InterPro"/>
</dbReference>
<feature type="transmembrane region" description="Helical" evidence="6">
    <location>
        <begin position="131"/>
        <end position="156"/>
    </location>
</feature>
<evidence type="ECO:0000256" key="1">
    <source>
        <dbReference type="ARBA" id="ARBA00003408"/>
    </source>
</evidence>
<feature type="transmembrane region" description="Helical" evidence="6">
    <location>
        <begin position="435"/>
        <end position="454"/>
    </location>
</feature>
<name>A0A6I6CBW9_9MOLU</name>
<accession>A0A6I6CBW9</accession>
<keyword evidence="6" id="KW-0472">Membrane</keyword>
<gene>
    <name evidence="7" type="ORF">STABA_v1c02250</name>
</gene>
<proteinExistence type="inferred from homology"/>
<evidence type="ECO:0000313" key="7">
    <source>
        <dbReference type="EMBL" id="QGS51592.1"/>
    </source>
</evidence>
<feature type="transmembrane region" description="Helical" evidence="6">
    <location>
        <begin position="303"/>
        <end position="329"/>
    </location>
</feature>
<feature type="transmembrane region" description="Helical" evidence="6">
    <location>
        <begin position="168"/>
        <end position="188"/>
    </location>
</feature>
<dbReference type="KEGG" id="stab:STABA_v1c02250"/>
<feature type="transmembrane region" description="Helical" evidence="6">
    <location>
        <begin position="350"/>
        <end position="373"/>
    </location>
</feature>
<dbReference type="RefSeq" id="WP_156005717.1">
    <property type="nucleotide sequence ID" value="NZ_CP046276.1"/>
</dbReference>
<dbReference type="EMBL" id="CP046276">
    <property type="protein sequence ID" value="QGS51592.1"/>
    <property type="molecule type" value="Genomic_DNA"/>
</dbReference>
<dbReference type="GO" id="GO:0015297">
    <property type="term" value="F:antiporter activity"/>
    <property type="evidence" value="ECO:0007669"/>
    <property type="project" value="InterPro"/>
</dbReference>
<dbReference type="GO" id="GO:0005886">
    <property type="term" value="C:plasma membrane"/>
    <property type="evidence" value="ECO:0007669"/>
    <property type="project" value="TreeGrafter"/>
</dbReference>
<dbReference type="AlphaFoldDB" id="A0A6I6CBW9"/>
<evidence type="ECO:0000256" key="6">
    <source>
        <dbReference type="SAM" id="Phobius"/>
    </source>
</evidence>
<organism evidence="7 8">
    <name type="scientific">Spiroplasma tabanidicola</name>
    <dbReference type="NCBI Taxonomy" id="324079"/>
    <lineage>
        <taxon>Bacteria</taxon>
        <taxon>Bacillati</taxon>
        <taxon>Mycoplasmatota</taxon>
        <taxon>Mollicutes</taxon>
        <taxon>Entomoplasmatales</taxon>
        <taxon>Spiroplasmataceae</taxon>
        <taxon>Spiroplasma</taxon>
    </lineage>
</organism>
<keyword evidence="6" id="KW-0812">Transmembrane</keyword>
<evidence type="ECO:0000256" key="2">
    <source>
        <dbReference type="ARBA" id="ARBA00010199"/>
    </source>
</evidence>
<keyword evidence="8" id="KW-1185">Reference proteome</keyword>
<dbReference type="OrthoDB" id="9780160at2"/>
<dbReference type="InterPro" id="IPR002528">
    <property type="entry name" value="MATE_fam"/>
</dbReference>
<dbReference type="PANTHER" id="PTHR43298:SF2">
    <property type="entry name" value="FMN_FAD EXPORTER YEEO-RELATED"/>
    <property type="match status" value="1"/>
</dbReference>
<evidence type="ECO:0000256" key="5">
    <source>
        <dbReference type="ARBA" id="ARBA00031636"/>
    </source>
</evidence>
<dbReference type="Proteomes" id="UP000424468">
    <property type="component" value="Chromosome"/>
</dbReference>
<evidence type="ECO:0000256" key="4">
    <source>
        <dbReference type="ARBA" id="ARBA00022448"/>
    </source>
</evidence>
<dbReference type="InterPro" id="IPR050222">
    <property type="entry name" value="MATE_MdtK"/>
</dbReference>